<reference evidence="2" key="2">
    <citation type="submission" date="2015-01" db="EMBL/GenBank/DDBJ databases">
        <title>Evolutionary Origins and Diversification of the Mycorrhizal Mutualists.</title>
        <authorList>
            <consortium name="DOE Joint Genome Institute"/>
            <consortium name="Mycorrhizal Genomics Consortium"/>
            <person name="Kohler A."/>
            <person name="Kuo A."/>
            <person name="Nagy L.G."/>
            <person name="Floudas D."/>
            <person name="Copeland A."/>
            <person name="Barry K.W."/>
            <person name="Cichocki N."/>
            <person name="Veneault-Fourrey C."/>
            <person name="LaButti K."/>
            <person name="Lindquist E.A."/>
            <person name="Lipzen A."/>
            <person name="Lundell T."/>
            <person name="Morin E."/>
            <person name="Murat C."/>
            <person name="Riley R."/>
            <person name="Ohm R."/>
            <person name="Sun H."/>
            <person name="Tunlid A."/>
            <person name="Henrissat B."/>
            <person name="Grigoriev I.V."/>
            <person name="Hibbett D.S."/>
            <person name="Martin F."/>
        </authorList>
    </citation>
    <scope>NUCLEOTIDE SEQUENCE [LARGE SCALE GENOMIC DNA]</scope>
    <source>
        <strain evidence="2">Marx 270</strain>
    </source>
</reference>
<name>A0A0C3K3H1_PISTI</name>
<dbReference type="Proteomes" id="UP000054217">
    <property type="component" value="Unassembled WGS sequence"/>
</dbReference>
<dbReference type="HOGENOM" id="CLU_2688808_0_0_1"/>
<dbReference type="AlphaFoldDB" id="A0A0C3K3H1"/>
<reference evidence="1 2" key="1">
    <citation type="submission" date="2014-04" db="EMBL/GenBank/DDBJ databases">
        <authorList>
            <consortium name="DOE Joint Genome Institute"/>
            <person name="Kuo A."/>
            <person name="Kohler A."/>
            <person name="Costa M.D."/>
            <person name="Nagy L.G."/>
            <person name="Floudas D."/>
            <person name="Copeland A."/>
            <person name="Barry K.W."/>
            <person name="Cichocki N."/>
            <person name="Veneault-Fourrey C."/>
            <person name="LaButti K."/>
            <person name="Lindquist E.A."/>
            <person name="Lipzen A."/>
            <person name="Lundell T."/>
            <person name="Morin E."/>
            <person name="Murat C."/>
            <person name="Sun H."/>
            <person name="Tunlid A."/>
            <person name="Henrissat B."/>
            <person name="Grigoriev I.V."/>
            <person name="Hibbett D.S."/>
            <person name="Martin F."/>
            <person name="Nordberg H.P."/>
            <person name="Cantor M.N."/>
            <person name="Hua S.X."/>
        </authorList>
    </citation>
    <scope>NUCLEOTIDE SEQUENCE [LARGE SCALE GENOMIC DNA]</scope>
    <source>
        <strain evidence="1 2">Marx 270</strain>
    </source>
</reference>
<dbReference type="InParanoid" id="A0A0C3K3H1"/>
<sequence>MGCCASAWRLLWSGQSPVKLQRRRISLRDASQGGGKLDGRFSIGNGLSDLKSCSPCAAKGLGGSVVGRGLWRVV</sequence>
<gene>
    <name evidence="1" type="ORF">M404DRAFT_601444</name>
</gene>
<keyword evidence="2" id="KW-1185">Reference proteome</keyword>
<accession>A0A0C3K3H1</accession>
<dbReference type="EMBL" id="KN831973">
    <property type="protein sequence ID" value="KIO04082.1"/>
    <property type="molecule type" value="Genomic_DNA"/>
</dbReference>
<proteinExistence type="predicted"/>
<evidence type="ECO:0000313" key="1">
    <source>
        <dbReference type="EMBL" id="KIO04082.1"/>
    </source>
</evidence>
<organism evidence="1 2">
    <name type="scientific">Pisolithus tinctorius Marx 270</name>
    <dbReference type="NCBI Taxonomy" id="870435"/>
    <lineage>
        <taxon>Eukaryota</taxon>
        <taxon>Fungi</taxon>
        <taxon>Dikarya</taxon>
        <taxon>Basidiomycota</taxon>
        <taxon>Agaricomycotina</taxon>
        <taxon>Agaricomycetes</taxon>
        <taxon>Agaricomycetidae</taxon>
        <taxon>Boletales</taxon>
        <taxon>Sclerodermatineae</taxon>
        <taxon>Pisolithaceae</taxon>
        <taxon>Pisolithus</taxon>
    </lineage>
</organism>
<evidence type="ECO:0000313" key="2">
    <source>
        <dbReference type="Proteomes" id="UP000054217"/>
    </source>
</evidence>
<protein>
    <submittedName>
        <fullName evidence="1">Uncharacterized protein</fullName>
    </submittedName>
</protein>